<dbReference type="OrthoDB" id="5874203at2"/>
<proteinExistence type="predicted"/>
<evidence type="ECO:0008006" key="4">
    <source>
        <dbReference type="Google" id="ProtNLM"/>
    </source>
</evidence>
<evidence type="ECO:0000313" key="3">
    <source>
        <dbReference type="Proteomes" id="UP000184600"/>
    </source>
</evidence>
<gene>
    <name evidence="2" type="ORF">VQ7734_01480</name>
</gene>
<keyword evidence="1" id="KW-0732">Signal</keyword>
<keyword evidence="3" id="KW-1185">Reference proteome</keyword>
<reference evidence="3" key="1">
    <citation type="submission" date="2016-12" db="EMBL/GenBank/DDBJ databases">
        <authorList>
            <person name="Rodrigo-Torres L."/>
            <person name="Arahal R.D."/>
            <person name="Lucena T."/>
        </authorList>
    </citation>
    <scope>NUCLEOTIDE SEQUENCE [LARGE SCALE GENOMIC DNA]</scope>
</reference>
<feature type="chain" id="PRO_5012478239" description="Outer membrane protein beta-barrel domain-containing protein" evidence="1">
    <location>
        <begin position="23"/>
        <end position="196"/>
    </location>
</feature>
<feature type="signal peptide" evidence="1">
    <location>
        <begin position="1"/>
        <end position="22"/>
    </location>
</feature>
<evidence type="ECO:0000256" key="1">
    <source>
        <dbReference type="SAM" id="SignalP"/>
    </source>
</evidence>
<evidence type="ECO:0000313" key="2">
    <source>
        <dbReference type="EMBL" id="SHO55734.1"/>
    </source>
</evidence>
<dbReference type="EMBL" id="FRFG01000017">
    <property type="protein sequence ID" value="SHO55734.1"/>
    <property type="molecule type" value="Genomic_DNA"/>
</dbReference>
<protein>
    <recommendedName>
        <fullName evidence="4">Outer membrane protein beta-barrel domain-containing protein</fullName>
    </recommendedName>
</protein>
<dbReference type="RefSeq" id="WP_073581026.1">
    <property type="nucleotide sequence ID" value="NZ_AP024897.1"/>
</dbReference>
<dbReference type="AlphaFoldDB" id="A0A1M7YSZ1"/>
<dbReference type="Proteomes" id="UP000184600">
    <property type="component" value="Unassembled WGS sequence"/>
</dbReference>
<sequence>MKKLALSQVCLLCFLASSHAYARSSELSGVLGVGYGIGGDTMLESFYASGGSDKIKANQGISYFGGIDYRFSKSFIARGTIGYKSDDISASNGEISFSRVPLEFTLFHEFNQHRLGAGLAYHTSVSFECNITALCNSTVDFKDASGFLVQYEYAFAPLTIGRFGLGVKYTNIEYETESGGQTFDGSGFDFHLSYMF</sequence>
<accession>A0A1M7YSZ1</accession>
<organism evidence="2 3">
    <name type="scientific">Vibrio quintilis</name>
    <dbReference type="NCBI Taxonomy" id="1117707"/>
    <lineage>
        <taxon>Bacteria</taxon>
        <taxon>Pseudomonadati</taxon>
        <taxon>Pseudomonadota</taxon>
        <taxon>Gammaproteobacteria</taxon>
        <taxon>Vibrionales</taxon>
        <taxon>Vibrionaceae</taxon>
        <taxon>Vibrio</taxon>
    </lineage>
</organism>
<name>A0A1M7YSZ1_9VIBR</name>